<organism evidence="3 4">
    <name type="scientific">Lachancea quebecensis</name>
    <dbReference type="NCBI Taxonomy" id="1654605"/>
    <lineage>
        <taxon>Eukaryota</taxon>
        <taxon>Fungi</taxon>
        <taxon>Dikarya</taxon>
        <taxon>Ascomycota</taxon>
        <taxon>Saccharomycotina</taxon>
        <taxon>Saccharomycetes</taxon>
        <taxon>Saccharomycetales</taxon>
        <taxon>Saccharomycetaceae</taxon>
        <taxon>Lachancea</taxon>
    </lineage>
</organism>
<dbReference type="Pfam" id="PF21730">
    <property type="entry name" value="Vma22_CCDC115"/>
    <property type="match status" value="1"/>
</dbReference>
<dbReference type="GO" id="GO:0070072">
    <property type="term" value="P:vacuolar proton-transporting V-type ATPase complex assembly"/>
    <property type="evidence" value="ECO:0007669"/>
    <property type="project" value="InterPro"/>
</dbReference>
<evidence type="ECO:0000313" key="4">
    <source>
        <dbReference type="Proteomes" id="UP000236544"/>
    </source>
</evidence>
<dbReference type="InterPro" id="IPR040357">
    <property type="entry name" value="Vma22/CCDC115"/>
</dbReference>
<name>A0A0N7MLG0_9SACH</name>
<evidence type="ECO:0000256" key="2">
    <source>
        <dbReference type="SAM" id="MobiDB-lite"/>
    </source>
</evidence>
<sequence>MSHIDESGLSEGESIELLKLLEAYDFLLEQLQASFSAGFYQLSRANYHNKDSIRGRYGSDYWDQTFKGTQFITSQGPKLARLPDSQVLEILESEDESSSEADEKDEVLRKRKEDQSPEVKKTSAKKKLPDPLLMFGGALSIPSSLRQCQSSFKGSMESVVELANCRRKIEKLVSGTQDRS</sequence>
<dbReference type="PANTHER" id="PTHR31996">
    <property type="entry name" value="COILED-COIL DOMAIN-CONTAINING PROTEIN 115"/>
    <property type="match status" value="1"/>
</dbReference>
<dbReference type="GO" id="GO:0051082">
    <property type="term" value="F:unfolded protein binding"/>
    <property type="evidence" value="ECO:0007669"/>
    <property type="project" value="TreeGrafter"/>
</dbReference>
<feature type="region of interest" description="Disordered" evidence="2">
    <location>
        <begin position="90"/>
        <end position="127"/>
    </location>
</feature>
<proteinExistence type="predicted"/>
<gene>
    <name evidence="3" type="ORF">LAQU0_S04e10066g</name>
</gene>
<reference evidence="4" key="1">
    <citation type="submission" date="2015-10" db="EMBL/GenBank/DDBJ databases">
        <authorList>
            <person name="Devillers H."/>
        </authorList>
    </citation>
    <scope>NUCLEOTIDE SEQUENCE [LARGE SCALE GENOMIC DNA]</scope>
</reference>
<keyword evidence="4" id="KW-1185">Reference proteome</keyword>
<dbReference type="EMBL" id="LN890563">
    <property type="protein sequence ID" value="CUS22181.1"/>
    <property type="molecule type" value="Genomic_DNA"/>
</dbReference>
<dbReference type="Proteomes" id="UP000236544">
    <property type="component" value="Unassembled WGS sequence"/>
</dbReference>
<feature type="compositionally biased region" description="Basic and acidic residues" evidence="2">
    <location>
        <begin position="106"/>
        <end position="121"/>
    </location>
</feature>
<dbReference type="GO" id="GO:1990871">
    <property type="term" value="C:Vma12-Vma22 assembly complex"/>
    <property type="evidence" value="ECO:0007669"/>
    <property type="project" value="TreeGrafter"/>
</dbReference>
<dbReference type="PANTHER" id="PTHR31996:SF2">
    <property type="entry name" value="COILED-COIL DOMAIN-CONTAINING PROTEIN 115"/>
    <property type="match status" value="1"/>
</dbReference>
<dbReference type="OrthoDB" id="4044452at2759"/>
<feature type="compositionally biased region" description="Acidic residues" evidence="2">
    <location>
        <begin position="91"/>
        <end position="105"/>
    </location>
</feature>
<evidence type="ECO:0000256" key="1">
    <source>
        <dbReference type="ARBA" id="ARBA00093634"/>
    </source>
</evidence>
<protein>
    <recommendedName>
        <fullName evidence="1">Vacuolar ATPase assembly protein VMA22</fullName>
    </recommendedName>
</protein>
<evidence type="ECO:0000313" key="3">
    <source>
        <dbReference type="EMBL" id="CUS22181.1"/>
    </source>
</evidence>
<dbReference type="AlphaFoldDB" id="A0A0N7MLG0"/>
<accession>A0A0N7MLG0</accession>